<dbReference type="EMBL" id="BSXV01000636">
    <property type="protein sequence ID" value="GME89936.1"/>
    <property type="molecule type" value="Genomic_DNA"/>
</dbReference>
<accession>A0ACB5TJM7</accession>
<evidence type="ECO:0000313" key="1">
    <source>
        <dbReference type="EMBL" id="GME89936.1"/>
    </source>
</evidence>
<evidence type="ECO:0000313" key="2">
    <source>
        <dbReference type="Proteomes" id="UP001165101"/>
    </source>
</evidence>
<name>A0ACB5TJM7_CANBO</name>
<organism evidence="1 2">
    <name type="scientific">Candida boidinii</name>
    <name type="common">Yeast</name>
    <dbReference type="NCBI Taxonomy" id="5477"/>
    <lineage>
        <taxon>Eukaryota</taxon>
        <taxon>Fungi</taxon>
        <taxon>Dikarya</taxon>
        <taxon>Ascomycota</taxon>
        <taxon>Saccharomycotina</taxon>
        <taxon>Pichiomycetes</taxon>
        <taxon>Pichiales</taxon>
        <taxon>Pichiaceae</taxon>
        <taxon>Ogataea</taxon>
        <taxon>Ogataea/Candida clade</taxon>
    </lineage>
</organism>
<protein>
    <submittedName>
        <fullName evidence="1">Unnamed protein product</fullName>
    </submittedName>
</protein>
<reference evidence="1" key="1">
    <citation type="submission" date="2023-04" db="EMBL/GenBank/DDBJ databases">
        <title>Candida boidinii NBRC 1967.</title>
        <authorList>
            <person name="Ichikawa N."/>
            <person name="Sato H."/>
            <person name="Tonouchi N."/>
        </authorList>
    </citation>
    <scope>NUCLEOTIDE SEQUENCE</scope>
    <source>
        <strain evidence="1">NBRC 1967</strain>
    </source>
</reference>
<dbReference type="Proteomes" id="UP001165101">
    <property type="component" value="Unassembled WGS sequence"/>
</dbReference>
<comment type="caution">
    <text evidence="1">The sequence shown here is derived from an EMBL/GenBank/DDBJ whole genome shotgun (WGS) entry which is preliminary data.</text>
</comment>
<gene>
    <name evidence="1" type="ORF">Cboi01_000162500</name>
</gene>
<sequence length="1045" mass="122821">MIYNRGRVRNSIHIIIKPTLLCRFNSITSQSKHTISTLRTHHDINNRSHNLSISSFPEFSPVHINENQLFMNSSSSLLMLNNSIHQIQIRRTLITSKRALNSSSSSSSSSSMPLSNFPIFRTFSNNDILSESTSDKQPIIETKEPSYILSTAESEIGPSNVNSSASTTSTSTSNANAKDTNEAPNNIKPRVEPKYINDIHYQDIWMSKRYPGLSYFITETIEEIENSEGGQSHNKILEDDINISTEEILKYIDSSNPSYKAFSNLISDKYTRFFHRIDLSPIEFENMSKRSFYHNRSFFKNIPKNLENLEIFKFHTIPDLNNLLKSKNYKKIYNIINDNFNKEIYLTLDELENLTNQIFESKVYCYKLIRLYGEKYDLDLMNITTTKLLLQLYYTFEEYYLFDLTFSNYLSKSKELEPVYLNSALLVYIKSKNFQMAEQLFNQFVMTSKDSFFKPYILDDYIKSSYDTEADYNRVLSAYKLWLERHGRCSLKTDSFVYNLISSKGSNADFEWLMKSLSDRGIHTHISILLVDLMNKLKNPVYLKQFYANDDISKWLNLIEAFDYKKFGSKDVEYAKLRMKEIFYTNLFDIHIRSGFYASAIDILINNTFFKHTFYLRMTRISNSFIKHGRPDHLIKFFKLMKDKKVWISPLFIEKLWSSYLIAFPELGLQITKKFQNFIIQNKSEFPYIESLRNKLKTKKHKYKDYRYIIDQEPSNVHSPNHLISFNTTNTGLIKENKSDNIDINNNNDNNNNIINDYDENKSVIYDEETVYTMEYKMKRGIKPRLNEIASVLKTIKSDIELDKFEELAHNSSIDTRNSLIKIAFRRAKNRVEKSNRRRSHDSKTLISTTSSTLQTASSFISNRVFLMNNLKSRSNNYSVNLKYMSMALDSNLYNIAINFSLKLLKLKPNTYDDSRILVLNLSRLFFRLSNYKEFIKVIEIIKNDKFFKIDDLFINKFKQLSNEIDNLINFNKSILIENEEILKNKSNIETEILILEELSEYFEQSIENLILKHESQNEQILNDVDESIILLEQWLNDTESWKSK</sequence>
<keyword evidence="2" id="KW-1185">Reference proteome</keyword>
<proteinExistence type="predicted"/>